<sequence>MTTALRQRKQAACSLGVLSNDKSFTITPLFDDAATLPKPASRPWLAHRTHRLGVSNVNCAPSHPSNNSSSDEATTIASADSNPIANLAVTLQQTSTSPPTVRVSVANNNDHEVTILSYLSPLDQLALPLGLLSITPAGSRGAA</sequence>
<dbReference type="OrthoDB" id="4664297at2759"/>
<proteinExistence type="predicted"/>
<evidence type="ECO:0000313" key="1">
    <source>
        <dbReference type="EMBL" id="KND89748.1"/>
    </source>
</evidence>
<dbReference type="EMBL" id="LFRF01000017">
    <property type="protein sequence ID" value="KND89748.1"/>
    <property type="molecule type" value="Genomic_DNA"/>
</dbReference>
<gene>
    <name evidence="1" type="ORF">TOPH_05682</name>
</gene>
<evidence type="ECO:0000313" key="2">
    <source>
        <dbReference type="Proteomes" id="UP000036947"/>
    </source>
</evidence>
<protein>
    <submittedName>
        <fullName evidence="1">Uncharacterized protein</fullName>
    </submittedName>
</protein>
<organism evidence="1 2">
    <name type="scientific">Tolypocladium ophioglossoides (strain CBS 100239)</name>
    <name type="common">Snaketongue truffleclub</name>
    <name type="synonym">Elaphocordyceps ophioglossoides</name>
    <dbReference type="NCBI Taxonomy" id="1163406"/>
    <lineage>
        <taxon>Eukaryota</taxon>
        <taxon>Fungi</taxon>
        <taxon>Dikarya</taxon>
        <taxon>Ascomycota</taxon>
        <taxon>Pezizomycotina</taxon>
        <taxon>Sordariomycetes</taxon>
        <taxon>Hypocreomycetidae</taxon>
        <taxon>Hypocreales</taxon>
        <taxon>Ophiocordycipitaceae</taxon>
        <taxon>Tolypocladium</taxon>
    </lineage>
</organism>
<accession>A0A0L0N6K4</accession>
<name>A0A0L0N6K4_TOLOC</name>
<reference evidence="1 2" key="1">
    <citation type="journal article" date="2015" name="BMC Genomics">
        <title>The genome of the truffle-parasite Tolypocladium ophioglossoides and the evolution of antifungal peptaibiotics.</title>
        <authorList>
            <person name="Quandt C.A."/>
            <person name="Bushley K.E."/>
            <person name="Spatafora J.W."/>
        </authorList>
    </citation>
    <scope>NUCLEOTIDE SEQUENCE [LARGE SCALE GENOMIC DNA]</scope>
    <source>
        <strain evidence="1 2">CBS 100239</strain>
    </source>
</reference>
<dbReference type="Proteomes" id="UP000036947">
    <property type="component" value="Unassembled WGS sequence"/>
</dbReference>
<comment type="caution">
    <text evidence="1">The sequence shown here is derived from an EMBL/GenBank/DDBJ whole genome shotgun (WGS) entry which is preliminary data.</text>
</comment>
<keyword evidence="2" id="KW-1185">Reference proteome</keyword>
<dbReference type="AlphaFoldDB" id="A0A0L0N6K4"/>